<accession>A0A6A8G8V3</accession>
<dbReference type="PANTHER" id="PTHR33608">
    <property type="entry name" value="BLL2464 PROTEIN"/>
    <property type="match status" value="1"/>
</dbReference>
<comment type="caution">
    <text evidence="4">The sequence shown here is derived from an EMBL/GenBank/DDBJ whole genome shotgun (WGS) entry which is preliminary data.</text>
</comment>
<dbReference type="RefSeq" id="WP_151112503.1">
    <property type="nucleotide sequence ID" value="NZ_WKJQ01000001.1"/>
</dbReference>
<evidence type="ECO:0000313" key="5">
    <source>
        <dbReference type="Proteomes" id="UP000443423"/>
    </source>
</evidence>
<organism evidence="4 5">
    <name type="scientific">Haloferax marinum</name>
    <dbReference type="NCBI Taxonomy" id="2666143"/>
    <lineage>
        <taxon>Archaea</taxon>
        <taxon>Methanobacteriati</taxon>
        <taxon>Methanobacteriota</taxon>
        <taxon>Stenosarchaea group</taxon>
        <taxon>Halobacteria</taxon>
        <taxon>Halobacteriales</taxon>
        <taxon>Haloferacaceae</taxon>
        <taxon>Haloferax</taxon>
    </lineage>
</organism>
<reference evidence="4 5" key="1">
    <citation type="submission" date="2019-11" db="EMBL/GenBank/DDBJ databases">
        <title>Whole genome sequence of Haloferax sp. MBLA0078.</title>
        <authorList>
            <person name="Seo M.-J."/>
            <person name="Cho E.-S."/>
        </authorList>
    </citation>
    <scope>NUCLEOTIDE SEQUENCE [LARGE SCALE GENOMIC DNA]</scope>
    <source>
        <strain evidence="4 5">MBLA0078</strain>
    </source>
</reference>
<dbReference type="InterPro" id="IPR002881">
    <property type="entry name" value="DUF58"/>
</dbReference>
<proteinExistence type="predicted"/>
<dbReference type="Pfam" id="PF01882">
    <property type="entry name" value="DUF58"/>
    <property type="match status" value="1"/>
</dbReference>
<gene>
    <name evidence="4" type="ORF">GJR99_12135</name>
</gene>
<keyword evidence="2" id="KW-1133">Transmembrane helix</keyword>
<evidence type="ECO:0000259" key="3">
    <source>
        <dbReference type="Pfam" id="PF01882"/>
    </source>
</evidence>
<feature type="transmembrane region" description="Helical" evidence="2">
    <location>
        <begin position="12"/>
        <end position="42"/>
    </location>
</feature>
<evidence type="ECO:0000256" key="2">
    <source>
        <dbReference type="SAM" id="Phobius"/>
    </source>
</evidence>
<dbReference type="AlphaFoldDB" id="A0A6A8G8V3"/>
<keyword evidence="5" id="KW-1185">Reference proteome</keyword>
<feature type="domain" description="DUF58" evidence="3">
    <location>
        <begin position="200"/>
        <end position="320"/>
    </location>
</feature>
<name>A0A6A8G8V3_9EURY</name>
<keyword evidence="2" id="KW-0472">Membrane</keyword>
<feature type="region of interest" description="Disordered" evidence="1">
    <location>
        <begin position="179"/>
        <end position="198"/>
    </location>
</feature>
<keyword evidence="2" id="KW-0812">Transmembrane</keyword>
<dbReference type="OrthoDB" id="3263at2157"/>
<dbReference type="PANTHER" id="PTHR33608:SF6">
    <property type="entry name" value="BLL2464 PROTEIN"/>
    <property type="match status" value="1"/>
</dbReference>
<sequence>MQATRRYWETTALAGLLVVFGVAIDAPILLLGGVGLASWLLAVQYRFYVLVREVRENLTVDFEPLRAQVGAKEPFAVRLSAEATLSLPSEVTISPTAPVGIQEADRWPPLTLSPETSFETYVGTFEAPIAGEFSFDAPRVQIENKSSLFTESFSHGDGFDIRVEPRTSDNIFIGKGGTEVSSGFGEHESDQRGPGVGAADLREYMPGDDISRIDWKATARLNKPHVREHDVETTREVGLVVDERGSMWDGPNGNRKIDYVRDIALAFATRSASMNDPIGLYTVSNAGVQSIRGVQATDSHYAMIRSLFAQLGKGESPTTSSSRDSRLSVPERAHELRDAFATDSTAYAETLRPYFETLRPYVEKVESSPLFAGVQRVIADRSENLWLVVFTDDTHREELLEAAKFASHRNVQLLVFLTPSVFYNTDDDPIESTYGAYHEFESFRKRLDRLTNVSAMEVSSIDRRTAVLSETRLTPQASGGRSP</sequence>
<dbReference type="EMBL" id="WKJQ01000001">
    <property type="protein sequence ID" value="MRW97317.1"/>
    <property type="molecule type" value="Genomic_DNA"/>
</dbReference>
<protein>
    <submittedName>
        <fullName evidence="4">DUF58 domain-containing protein</fullName>
    </submittedName>
</protein>
<evidence type="ECO:0000313" key="4">
    <source>
        <dbReference type="EMBL" id="MRW97317.1"/>
    </source>
</evidence>
<dbReference type="Proteomes" id="UP000443423">
    <property type="component" value="Unassembled WGS sequence"/>
</dbReference>
<evidence type="ECO:0000256" key="1">
    <source>
        <dbReference type="SAM" id="MobiDB-lite"/>
    </source>
</evidence>